<dbReference type="Pfam" id="PF05929">
    <property type="entry name" value="Phage_GPO"/>
    <property type="match status" value="1"/>
</dbReference>
<reference evidence="2" key="2">
    <citation type="journal article" date="2020" name="Microorganisms">
        <title>Osmotic Adaptation and Compatible Solute Biosynthesis of Phototrophic Bacteria as Revealed from Genome Analyses.</title>
        <authorList>
            <person name="Imhoff J.F."/>
            <person name="Rahn T."/>
            <person name="Kunzel S."/>
            <person name="Keller A."/>
            <person name="Neulinger S.C."/>
        </authorList>
    </citation>
    <scope>NUCLEOTIDE SEQUENCE</scope>
    <source>
        <strain evidence="2">IM 151</strain>
    </source>
</reference>
<organism evidence="2 3">
    <name type="scientific">Rubrivivax gelatinosus</name>
    <name type="common">Rhodocyclus gelatinosus</name>
    <name type="synonym">Rhodopseudomonas gelatinosa</name>
    <dbReference type="NCBI Taxonomy" id="28068"/>
    <lineage>
        <taxon>Bacteria</taxon>
        <taxon>Pseudomonadati</taxon>
        <taxon>Pseudomonadota</taxon>
        <taxon>Betaproteobacteria</taxon>
        <taxon>Burkholderiales</taxon>
        <taxon>Sphaerotilaceae</taxon>
        <taxon>Rubrivivax</taxon>
    </lineage>
</organism>
<comment type="caution">
    <text evidence="2">The sequence shown here is derived from an EMBL/GenBank/DDBJ whole genome shotgun (WGS) entry which is preliminary data.</text>
</comment>
<dbReference type="Proteomes" id="UP001041814">
    <property type="component" value="Unassembled WGS sequence"/>
</dbReference>
<reference evidence="2" key="1">
    <citation type="submission" date="2017-08" db="EMBL/GenBank/DDBJ databases">
        <authorList>
            <person name="Imhoff J.F."/>
            <person name="Rahn T."/>
            <person name="Kuenzel S."/>
            <person name="Neulinger S.C."/>
        </authorList>
    </citation>
    <scope>NUCLEOTIDE SEQUENCE</scope>
    <source>
        <strain evidence="2">IM 151</strain>
    </source>
</reference>
<sequence length="281" mass="30367">MAQKSKWFRVATEGATTDGRRIERSWIEQMAANFDPKKYGARVWLEHMRGLYPDSVFRAYGDVAAVKAEKGEDGKLALFAQIAPLPELVEMTKKGQKIYTSIEVNPKFADTGEAYLTGLAVTDSPASLGTEVLAFAAANPAANPFAKRKSSPDALFSETVEVALEFEEVTDEETGVTRFAAQLRSLVDRFKTRGKTDDARFGEVVTALGDMSSAFEEALDQQAKTFSAATDRLAALEGTVTKLSAELKAAQDLLAKVDTTENHSTQRPPATGGAGQVVTDC</sequence>
<dbReference type="RefSeq" id="WP_200377533.1">
    <property type="nucleotide sequence ID" value="NZ_NRRU01000001.1"/>
</dbReference>
<evidence type="ECO:0000313" key="2">
    <source>
        <dbReference type="EMBL" id="MBK1711316.1"/>
    </source>
</evidence>
<keyword evidence="3" id="KW-1185">Reference proteome</keyword>
<accession>A0ABS1DQ82</accession>
<evidence type="ECO:0008006" key="4">
    <source>
        <dbReference type="Google" id="ProtNLM"/>
    </source>
</evidence>
<dbReference type="InterPro" id="IPR009228">
    <property type="entry name" value="Capsid_scaffold_GpO"/>
</dbReference>
<evidence type="ECO:0000313" key="3">
    <source>
        <dbReference type="Proteomes" id="UP001041814"/>
    </source>
</evidence>
<protein>
    <recommendedName>
        <fullName evidence="4">Capsid scaffolding serine peptidase GPO</fullName>
    </recommendedName>
</protein>
<proteinExistence type="predicted"/>
<gene>
    <name evidence="2" type="ORF">CKO43_00805</name>
</gene>
<feature type="region of interest" description="Disordered" evidence="1">
    <location>
        <begin position="259"/>
        <end position="281"/>
    </location>
</feature>
<dbReference type="EMBL" id="NRRU01000001">
    <property type="protein sequence ID" value="MBK1711316.1"/>
    <property type="molecule type" value="Genomic_DNA"/>
</dbReference>
<name>A0ABS1DQ82_RUBGE</name>
<evidence type="ECO:0000256" key="1">
    <source>
        <dbReference type="SAM" id="MobiDB-lite"/>
    </source>
</evidence>